<keyword evidence="3" id="KW-1185">Reference proteome</keyword>
<accession>A0AAD4Q1L8</accession>
<feature type="compositionally biased region" description="Polar residues" evidence="1">
    <location>
        <begin position="99"/>
        <end position="113"/>
    </location>
</feature>
<proteinExistence type="predicted"/>
<protein>
    <submittedName>
        <fullName evidence="2">Uncharacterized protein</fullName>
    </submittedName>
</protein>
<sequence>MGLIRDVLGSALGAGQVNNGFSSNRFSSSDVRMQNRPPGYPPPRYSYDGRHQQPRRQDDPVDMRHNNNNYYDSGPYYNSDYQSPQVNAQPPLPPRQRYTENNDYQDSGYSQSPDFRPLALPQITYGDGQPFLRGYSNELRQYGVSFRDFIQALDNINIAIIPNPEAQVFQKGANIAGWFLPGAASIGLTVGQIGVGLGTAMGHSSAVARALSKANLDLFVPNGLEICIGKSKDVDAEVGISSSASRSAPGTLPEDRVARYGNLIAPLSDVLPPLANSGRQDPLAAFGQRIGNKADDKKVRKAREKMEKGKTDKFDALEGGLQWVRFGANLSTVTTVAHYCFRL</sequence>
<feature type="compositionally biased region" description="Polar residues" evidence="1">
    <location>
        <begin position="79"/>
        <end position="88"/>
    </location>
</feature>
<dbReference type="Proteomes" id="UP001201262">
    <property type="component" value="Unassembled WGS sequence"/>
</dbReference>
<dbReference type="PANTHER" id="PTHR38887:SF1">
    <property type="entry name" value="RAS MODIFICATION PROTEIN ERF4"/>
    <property type="match status" value="1"/>
</dbReference>
<dbReference type="RefSeq" id="XP_046073147.1">
    <property type="nucleotide sequence ID" value="XM_046211142.1"/>
</dbReference>
<evidence type="ECO:0000313" key="3">
    <source>
        <dbReference type="Proteomes" id="UP001201262"/>
    </source>
</evidence>
<reference evidence="2" key="1">
    <citation type="submission" date="2021-12" db="EMBL/GenBank/DDBJ databases">
        <title>Convergent genome expansion in fungi linked to evolution of root-endophyte symbiosis.</title>
        <authorList>
            <consortium name="DOE Joint Genome Institute"/>
            <person name="Ke Y.-H."/>
            <person name="Bonito G."/>
            <person name="Liao H.-L."/>
            <person name="Looney B."/>
            <person name="Rojas-Flechas A."/>
            <person name="Nash J."/>
            <person name="Hameed K."/>
            <person name="Schadt C."/>
            <person name="Martin F."/>
            <person name="Crous P.W."/>
            <person name="Miettinen O."/>
            <person name="Magnuson J.K."/>
            <person name="Labbe J."/>
            <person name="Jacobson D."/>
            <person name="Doktycz M.J."/>
            <person name="Veneault-Fourrey C."/>
            <person name="Kuo A."/>
            <person name="Mondo S."/>
            <person name="Calhoun S."/>
            <person name="Riley R."/>
            <person name="Ohm R."/>
            <person name="LaButti K."/>
            <person name="Andreopoulos B."/>
            <person name="Pangilinan J."/>
            <person name="Nolan M."/>
            <person name="Tritt A."/>
            <person name="Clum A."/>
            <person name="Lipzen A."/>
            <person name="Daum C."/>
            <person name="Barry K."/>
            <person name="Grigoriev I.V."/>
            <person name="Vilgalys R."/>
        </authorList>
    </citation>
    <scope>NUCLEOTIDE SEQUENCE</scope>
    <source>
        <strain evidence="2">PMI_201</strain>
    </source>
</reference>
<dbReference type="InterPro" id="IPR053221">
    <property type="entry name" value="Burnettramic_acid_biosynth"/>
</dbReference>
<feature type="compositionally biased region" description="Low complexity" evidence="1">
    <location>
        <begin position="18"/>
        <end position="29"/>
    </location>
</feature>
<name>A0AAD4Q1L8_9EURO</name>
<dbReference type="EMBL" id="JAJTJA010000005">
    <property type="protein sequence ID" value="KAH8698683.1"/>
    <property type="molecule type" value="Genomic_DNA"/>
</dbReference>
<feature type="region of interest" description="Disordered" evidence="1">
    <location>
        <begin position="13"/>
        <end position="115"/>
    </location>
</feature>
<dbReference type="GeneID" id="70241429"/>
<comment type="caution">
    <text evidence="2">The sequence shown here is derived from an EMBL/GenBank/DDBJ whole genome shotgun (WGS) entry which is preliminary data.</text>
</comment>
<evidence type="ECO:0000313" key="2">
    <source>
        <dbReference type="EMBL" id="KAH8698683.1"/>
    </source>
</evidence>
<dbReference type="PANTHER" id="PTHR38887">
    <property type="entry name" value="CHROMOSOME 21, WHOLE GENOME SHOTGUN SEQUENCE"/>
    <property type="match status" value="1"/>
</dbReference>
<feature type="compositionally biased region" description="Basic and acidic residues" evidence="1">
    <location>
        <begin position="47"/>
        <end position="65"/>
    </location>
</feature>
<dbReference type="AlphaFoldDB" id="A0AAD4Q1L8"/>
<organism evidence="2 3">
    <name type="scientific">Talaromyces proteolyticus</name>
    <dbReference type="NCBI Taxonomy" id="1131652"/>
    <lineage>
        <taxon>Eukaryota</taxon>
        <taxon>Fungi</taxon>
        <taxon>Dikarya</taxon>
        <taxon>Ascomycota</taxon>
        <taxon>Pezizomycotina</taxon>
        <taxon>Eurotiomycetes</taxon>
        <taxon>Eurotiomycetidae</taxon>
        <taxon>Eurotiales</taxon>
        <taxon>Trichocomaceae</taxon>
        <taxon>Talaromyces</taxon>
        <taxon>Talaromyces sect. Bacilispori</taxon>
    </lineage>
</organism>
<gene>
    <name evidence="2" type="ORF">BGW36DRAFT_295041</name>
</gene>
<evidence type="ECO:0000256" key="1">
    <source>
        <dbReference type="SAM" id="MobiDB-lite"/>
    </source>
</evidence>